<evidence type="ECO:0000256" key="1">
    <source>
        <dbReference type="SAM" id="MobiDB-lite"/>
    </source>
</evidence>
<dbReference type="OrthoDB" id="69550at2759"/>
<sequence>MGSKSKSTLSKRTITSSEPQDLAAPVSKRSKKSQDEVSTRSDHDAEATDMDMDTRAEHLRKGDNDVDEEDDGDDIDMQGDDRESSDEESDVEDDEDQELKAANAATISKRKAHTSDWIQRTLSDPEIERAFHDQYMTQITQAFGDELNTLRETDSLEGPHLELLIDSLNQTGHIYSAVERALWVAEDGQSQQE</sequence>
<evidence type="ECO:0000313" key="3">
    <source>
        <dbReference type="EMBL" id="KAF9963816.1"/>
    </source>
</evidence>
<feature type="domain" description="Ribosome-assembly protein 3 C-terminal" evidence="2">
    <location>
        <begin position="131"/>
        <end position="176"/>
    </location>
</feature>
<gene>
    <name evidence="3" type="ORF">BGZ65_010880</name>
</gene>
<evidence type="ECO:0000259" key="2">
    <source>
        <dbReference type="Pfam" id="PF14615"/>
    </source>
</evidence>
<feature type="compositionally biased region" description="Polar residues" evidence="1">
    <location>
        <begin position="1"/>
        <end position="19"/>
    </location>
</feature>
<reference evidence="3" key="1">
    <citation type="journal article" date="2020" name="Fungal Divers.">
        <title>Resolving the Mortierellaceae phylogeny through synthesis of multi-gene phylogenetics and phylogenomics.</title>
        <authorList>
            <person name="Vandepol N."/>
            <person name="Liber J."/>
            <person name="Desiro A."/>
            <person name="Na H."/>
            <person name="Kennedy M."/>
            <person name="Barry K."/>
            <person name="Grigoriev I.V."/>
            <person name="Miller A.N."/>
            <person name="O'Donnell K."/>
            <person name="Stajich J.E."/>
            <person name="Bonito G."/>
        </authorList>
    </citation>
    <scope>NUCLEOTIDE SEQUENCE</scope>
    <source>
        <strain evidence="3">MES-2147</strain>
    </source>
</reference>
<dbReference type="InterPro" id="IPR028217">
    <property type="entry name" value="Rsa3_C"/>
</dbReference>
<accession>A0A9P6M2G6</accession>
<dbReference type="EMBL" id="JAAAHW010006257">
    <property type="protein sequence ID" value="KAF9963816.1"/>
    <property type="molecule type" value="Genomic_DNA"/>
</dbReference>
<comment type="caution">
    <text evidence="3">The sequence shown here is derived from an EMBL/GenBank/DDBJ whole genome shotgun (WGS) entry which is preliminary data.</text>
</comment>
<organism evidence="3 4">
    <name type="scientific">Modicella reniformis</name>
    <dbReference type="NCBI Taxonomy" id="1440133"/>
    <lineage>
        <taxon>Eukaryota</taxon>
        <taxon>Fungi</taxon>
        <taxon>Fungi incertae sedis</taxon>
        <taxon>Mucoromycota</taxon>
        <taxon>Mortierellomycotina</taxon>
        <taxon>Mortierellomycetes</taxon>
        <taxon>Mortierellales</taxon>
        <taxon>Mortierellaceae</taxon>
        <taxon>Modicella</taxon>
    </lineage>
</organism>
<evidence type="ECO:0000313" key="4">
    <source>
        <dbReference type="Proteomes" id="UP000749646"/>
    </source>
</evidence>
<keyword evidence="4" id="KW-1185">Reference proteome</keyword>
<dbReference type="AlphaFoldDB" id="A0A9P6M2G6"/>
<feature type="compositionally biased region" description="Acidic residues" evidence="1">
    <location>
        <begin position="65"/>
        <end position="97"/>
    </location>
</feature>
<protein>
    <recommendedName>
        <fullName evidence="2">Ribosome-assembly protein 3 C-terminal domain-containing protein</fullName>
    </recommendedName>
</protein>
<dbReference type="Pfam" id="PF14615">
    <property type="entry name" value="Rsa3"/>
    <property type="match status" value="1"/>
</dbReference>
<proteinExistence type="predicted"/>
<feature type="compositionally biased region" description="Basic and acidic residues" evidence="1">
    <location>
        <begin position="32"/>
        <end position="64"/>
    </location>
</feature>
<dbReference type="Proteomes" id="UP000749646">
    <property type="component" value="Unassembled WGS sequence"/>
</dbReference>
<name>A0A9P6M2G6_9FUNG</name>
<feature type="region of interest" description="Disordered" evidence="1">
    <location>
        <begin position="1"/>
        <end position="98"/>
    </location>
</feature>